<dbReference type="HAMAP" id="MF_00362">
    <property type="entry name" value="Ribosomal_uL10"/>
    <property type="match status" value="1"/>
</dbReference>
<dbReference type="GO" id="GO:0006412">
    <property type="term" value="P:translation"/>
    <property type="evidence" value="ECO:0007669"/>
    <property type="project" value="UniProtKB-UniRule"/>
</dbReference>
<evidence type="ECO:0000256" key="4">
    <source>
        <dbReference type="ARBA" id="ARBA00035202"/>
    </source>
</evidence>
<name>A0A0G0XEM7_9BACT</name>
<evidence type="ECO:0000256" key="3">
    <source>
        <dbReference type="ARBA" id="ARBA00023274"/>
    </source>
</evidence>
<comment type="subunit">
    <text evidence="5">Part of the ribosomal stalk of the 50S ribosomal subunit. The N-terminus interacts with L11 and the large rRNA to form the base of the stalk. The C-terminus forms an elongated spine to which L12 dimers bind in a sequential fashion forming a multimeric L10(L12)X complex.</text>
</comment>
<keyword evidence="5" id="KW-0694">RNA-binding</keyword>
<protein>
    <recommendedName>
        <fullName evidence="4 5">Large ribosomal subunit protein uL10</fullName>
    </recommendedName>
</protein>
<dbReference type="InterPro" id="IPR043141">
    <property type="entry name" value="Ribosomal_uL10-like_sf"/>
</dbReference>
<dbReference type="Gene3D" id="3.30.70.1730">
    <property type="match status" value="1"/>
</dbReference>
<keyword evidence="5" id="KW-0699">rRNA-binding</keyword>
<dbReference type="PANTHER" id="PTHR11560">
    <property type="entry name" value="39S RIBOSOMAL PROTEIN L10, MITOCHONDRIAL"/>
    <property type="match status" value="1"/>
</dbReference>
<dbReference type="InterPro" id="IPR022973">
    <property type="entry name" value="Ribosomal_uL10_bac"/>
</dbReference>
<dbReference type="SUPFAM" id="SSF160369">
    <property type="entry name" value="Ribosomal protein L10-like"/>
    <property type="match status" value="1"/>
</dbReference>
<evidence type="ECO:0000256" key="5">
    <source>
        <dbReference type="HAMAP-Rule" id="MF_00362"/>
    </source>
</evidence>
<accession>A0A0G0XEM7</accession>
<dbReference type="GO" id="GO:1990904">
    <property type="term" value="C:ribonucleoprotein complex"/>
    <property type="evidence" value="ECO:0007669"/>
    <property type="project" value="UniProtKB-KW"/>
</dbReference>
<evidence type="ECO:0000313" key="7">
    <source>
        <dbReference type="Proteomes" id="UP000033949"/>
    </source>
</evidence>
<organism evidence="6 7">
    <name type="scientific">Candidatus Nomurabacteria bacterium GW2011_GWC2_41_8</name>
    <dbReference type="NCBI Taxonomy" id="1618755"/>
    <lineage>
        <taxon>Bacteria</taxon>
        <taxon>Candidatus Nomuraibacteriota</taxon>
    </lineage>
</organism>
<evidence type="ECO:0000256" key="1">
    <source>
        <dbReference type="ARBA" id="ARBA00008889"/>
    </source>
</evidence>
<comment type="function">
    <text evidence="5">Forms part of the ribosomal stalk, playing a central role in the interaction of the ribosome with GTP-bound translation factors.</text>
</comment>
<dbReference type="NCBIfam" id="NF000955">
    <property type="entry name" value="PRK00099.1-1"/>
    <property type="match status" value="1"/>
</dbReference>
<reference evidence="6 7" key="1">
    <citation type="journal article" date="2015" name="Nature">
        <title>rRNA introns, odd ribosomes, and small enigmatic genomes across a large radiation of phyla.</title>
        <authorList>
            <person name="Brown C.T."/>
            <person name="Hug L.A."/>
            <person name="Thomas B.C."/>
            <person name="Sharon I."/>
            <person name="Castelle C.J."/>
            <person name="Singh A."/>
            <person name="Wilkins M.J."/>
            <person name="Williams K.H."/>
            <person name="Banfield J.F."/>
        </authorList>
    </citation>
    <scope>NUCLEOTIDE SEQUENCE [LARGE SCALE GENOMIC DNA]</scope>
</reference>
<gene>
    <name evidence="5" type="primary">rplJ</name>
    <name evidence="6" type="ORF">UU82_C0032G0006</name>
</gene>
<evidence type="ECO:0000256" key="2">
    <source>
        <dbReference type="ARBA" id="ARBA00022980"/>
    </source>
</evidence>
<dbReference type="InterPro" id="IPR001790">
    <property type="entry name" value="Ribosomal_uL10"/>
</dbReference>
<dbReference type="GO" id="GO:0070180">
    <property type="term" value="F:large ribosomal subunit rRNA binding"/>
    <property type="evidence" value="ECO:0007669"/>
    <property type="project" value="UniProtKB-UniRule"/>
</dbReference>
<dbReference type="Proteomes" id="UP000033949">
    <property type="component" value="Unassembled WGS sequence"/>
</dbReference>
<dbReference type="AlphaFoldDB" id="A0A0G0XEM7"/>
<proteinExistence type="inferred from homology"/>
<dbReference type="InterPro" id="IPR047865">
    <property type="entry name" value="Ribosomal_uL10_bac_type"/>
</dbReference>
<evidence type="ECO:0000313" key="6">
    <source>
        <dbReference type="EMBL" id="KKS23354.1"/>
    </source>
</evidence>
<dbReference type="GO" id="GO:0005840">
    <property type="term" value="C:ribosome"/>
    <property type="evidence" value="ECO:0007669"/>
    <property type="project" value="UniProtKB-KW"/>
</dbReference>
<comment type="caution">
    <text evidence="6">The sequence shown here is derived from an EMBL/GenBank/DDBJ whole genome shotgun (WGS) entry which is preliminary data.</text>
</comment>
<sequence>MLQKSKKEEMIKDLEGAIKGSESLVFVNFHGLKVNDETTLRKSLRDKEVGYKVSRKTLLKRALKGKAEGEIPELAGEVAIAYSKDQTSSAREIYNFQKTHKGLLNIIGGIFEGKFLGADKMMEIAMIPSREVLYAQFVNLINSPIQRFAVVLDAIAKSKS</sequence>
<dbReference type="CDD" id="cd05797">
    <property type="entry name" value="Ribosomal_L10"/>
    <property type="match status" value="1"/>
</dbReference>
<keyword evidence="3 5" id="KW-0687">Ribonucleoprotein</keyword>
<dbReference type="Gene3D" id="6.10.250.290">
    <property type="match status" value="1"/>
</dbReference>
<dbReference type="Pfam" id="PF00466">
    <property type="entry name" value="Ribosomal_L10"/>
    <property type="match status" value="1"/>
</dbReference>
<dbReference type="EMBL" id="LCCC01000032">
    <property type="protein sequence ID" value="KKS23354.1"/>
    <property type="molecule type" value="Genomic_DNA"/>
</dbReference>
<comment type="similarity">
    <text evidence="1 5">Belongs to the universal ribosomal protein uL10 family.</text>
</comment>
<keyword evidence="2 5" id="KW-0689">Ribosomal protein</keyword>